<feature type="region of interest" description="Disordered" evidence="1">
    <location>
        <begin position="55"/>
        <end position="106"/>
    </location>
</feature>
<evidence type="ECO:0000313" key="2">
    <source>
        <dbReference type="EMBL" id="CAL1388519.1"/>
    </source>
</evidence>
<gene>
    <name evidence="2" type="ORF">LTRI10_LOCUS29445</name>
</gene>
<evidence type="ECO:0000313" key="3">
    <source>
        <dbReference type="Proteomes" id="UP001497516"/>
    </source>
</evidence>
<dbReference type="AlphaFoldDB" id="A0AAV2ERF0"/>
<proteinExistence type="predicted"/>
<accession>A0AAV2ERF0</accession>
<sequence length="145" mass="15442">MLQLIFVGVNYNFVAVIITVADLPAPPSGGGKRKNVSTPPNPKVSKVAWIEQRDGGGIQKTSEFGEGSRREPWCSSNANREGSRREIRGSEYAANPAEYGGLPRHGEPMSGHQIANCGCSNPSSRATGLEGCWCRSCSCCADGNQ</sequence>
<reference evidence="2 3" key="1">
    <citation type="submission" date="2024-04" db="EMBL/GenBank/DDBJ databases">
        <authorList>
            <person name="Fracassetti M."/>
        </authorList>
    </citation>
    <scope>NUCLEOTIDE SEQUENCE [LARGE SCALE GENOMIC DNA]</scope>
</reference>
<evidence type="ECO:0000256" key="1">
    <source>
        <dbReference type="SAM" id="MobiDB-lite"/>
    </source>
</evidence>
<organism evidence="2 3">
    <name type="scientific">Linum trigynum</name>
    <dbReference type="NCBI Taxonomy" id="586398"/>
    <lineage>
        <taxon>Eukaryota</taxon>
        <taxon>Viridiplantae</taxon>
        <taxon>Streptophyta</taxon>
        <taxon>Embryophyta</taxon>
        <taxon>Tracheophyta</taxon>
        <taxon>Spermatophyta</taxon>
        <taxon>Magnoliopsida</taxon>
        <taxon>eudicotyledons</taxon>
        <taxon>Gunneridae</taxon>
        <taxon>Pentapetalae</taxon>
        <taxon>rosids</taxon>
        <taxon>fabids</taxon>
        <taxon>Malpighiales</taxon>
        <taxon>Linaceae</taxon>
        <taxon>Linum</taxon>
    </lineage>
</organism>
<name>A0AAV2ERF0_9ROSI</name>
<keyword evidence="3" id="KW-1185">Reference proteome</keyword>
<protein>
    <submittedName>
        <fullName evidence="2">Uncharacterized protein</fullName>
    </submittedName>
</protein>
<dbReference type="EMBL" id="OZ034818">
    <property type="protein sequence ID" value="CAL1388519.1"/>
    <property type="molecule type" value="Genomic_DNA"/>
</dbReference>
<dbReference type="Proteomes" id="UP001497516">
    <property type="component" value="Chromosome 5"/>
</dbReference>